<sequence length="410" mass="47344">MEELVEDDICILNHEKADNAHKRDSDIPVPSYSGDESVASHFALVTAYEDIKKRLKETEKENSFLKKKVRILEEKVLGSRAEEECSSVGREQVNKAYQAYREACIDRDHLKSKLEKMAKESAESLKNLNEQLQSKEVELLQLRTEVETQQVIKSLNCTPANWELEKLNSDLKVHSLEQDLEKLKEECNSLRKELQNSKQKKNPLHGDHLQRQDIQRYEILYFQFTEGHLQQTYWDLKREMSNLRVLTDKQAEILRKLKRNPPGVKKGKQCNFKIFFYLLPSAACTAPVQCVDLNVSKVNLTSGVVYKNLSQNDKALGNAVSPPLLRDARVPSERVTLQAWTDERPIPADSKMFQEHHSYGKSSLEDNSWVFPSPPKPNENMFWEMKNNPTLLNCPADYLDQCNQNCLHKS</sequence>
<feature type="non-terminal residue" evidence="10">
    <location>
        <position position="1"/>
    </location>
</feature>
<comment type="function">
    <text evidence="7">Adapter protein which binds TBK1 and IKBKE playing a role in antiviral innate immunity. Activates serine/threonine-protein kinase TBK1 and facilitates its oligomerization. Enhances the phosphorylation of NF-kappa-B p65 subunit RELA by TBK1. Promotes TBK1-induced as well as TNF-alpha or PMA-induced activation of NF-kappa-B. Participates in IFNB promoter activation via TICAM1.</text>
</comment>
<keyword evidence="5 8" id="KW-0175">Coiled coil</keyword>
<dbReference type="GO" id="GO:0005737">
    <property type="term" value="C:cytoplasm"/>
    <property type="evidence" value="ECO:0007669"/>
    <property type="project" value="UniProtKB-SubCell"/>
</dbReference>
<evidence type="ECO:0000256" key="7">
    <source>
        <dbReference type="ARBA" id="ARBA00045676"/>
    </source>
</evidence>
<dbReference type="EMBL" id="VZUF01142779">
    <property type="protein sequence ID" value="NXV62302.1"/>
    <property type="molecule type" value="Genomic_DNA"/>
</dbReference>
<dbReference type="PANTHER" id="PTHR14432:SF6">
    <property type="entry name" value="5-AZACYTIDINE-INDUCED PROTEIN 2"/>
    <property type="match status" value="1"/>
</dbReference>
<name>A0A7L3VCU8_MOLAT</name>
<evidence type="ECO:0000313" key="10">
    <source>
        <dbReference type="EMBL" id="NXV62302.1"/>
    </source>
</evidence>
<comment type="subcellular location">
    <subcellularLocation>
        <location evidence="1">Cytoplasm</location>
    </subcellularLocation>
</comment>
<dbReference type="AlphaFoldDB" id="A0A7L3VCU8"/>
<keyword evidence="11" id="KW-1185">Reference proteome</keyword>
<proteinExistence type="predicted"/>
<keyword evidence="4" id="KW-0832">Ubl conjugation</keyword>
<evidence type="ECO:0000313" key="11">
    <source>
        <dbReference type="Proteomes" id="UP000553862"/>
    </source>
</evidence>
<dbReference type="InterPro" id="IPR024581">
    <property type="entry name" value="TBD"/>
</dbReference>
<feature type="domain" description="Tbk1/Ikki binding" evidence="9">
    <location>
        <begin position="228"/>
        <end position="265"/>
    </location>
</feature>
<feature type="coiled-coil region" evidence="8">
    <location>
        <begin position="48"/>
        <end position="75"/>
    </location>
</feature>
<evidence type="ECO:0000256" key="8">
    <source>
        <dbReference type="SAM" id="Coils"/>
    </source>
</evidence>
<dbReference type="Proteomes" id="UP000553862">
    <property type="component" value="Unassembled WGS sequence"/>
</dbReference>
<organism evidence="10 11">
    <name type="scientific">Molothrus ater</name>
    <name type="common">Brown-headed cowbird</name>
    <dbReference type="NCBI Taxonomy" id="84834"/>
    <lineage>
        <taxon>Eukaryota</taxon>
        <taxon>Metazoa</taxon>
        <taxon>Chordata</taxon>
        <taxon>Craniata</taxon>
        <taxon>Vertebrata</taxon>
        <taxon>Euteleostomi</taxon>
        <taxon>Archelosauria</taxon>
        <taxon>Archosauria</taxon>
        <taxon>Dinosauria</taxon>
        <taxon>Saurischia</taxon>
        <taxon>Theropoda</taxon>
        <taxon>Coelurosauria</taxon>
        <taxon>Aves</taxon>
        <taxon>Neognathae</taxon>
        <taxon>Neoaves</taxon>
        <taxon>Telluraves</taxon>
        <taxon>Australaves</taxon>
        <taxon>Passeriformes</taxon>
        <taxon>Passeroidea</taxon>
        <taxon>Icteridae</taxon>
        <taxon>Molothrus</taxon>
    </lineage>
</organism>
<evidence type="ECO:0000256" key="3">
    <source>
        <dbReference type="ARBA" id="ARBA00022553"/>
    </source>
</evidence>
<evidence type="ECO:0000256" key="4">
    <source>
        <dbReference type="ARBA" id="ARBA00022843"/>
    </source>
</evidence>
<keyword evidence="2" id="KW-0963">Cytoplasm</keyword>
<keyword evidence="3" id="KW-0597">Phosphoprotein</keyword>
<accession>A0A7L3VCU8</accession>
<protein>
    <recommendedName>
        <fullName evidence="6">5-azacytidine-induced protein 2</fullName>
    </recommendedName>
</protein>
<evidence type="ECO:0000259" key="9">
    <source>
        <dbReference type="Pfam" id="PF12845"/>
    </source>
</evidence>
<dbReference type="InterPro" id="IPR051891">
    <property type="entry name" value="TBK1-IKBKE_adapters"/>
</dbReference>
<feature type="non-terminal residue" evidence="10">
    <location>
        <position position="410"/>
    </location>
</feature>
<evidence type="ECO:0000256" key="1">
    <source>
        <dbReference type="ARBA" id="ARBA00004496"/>
    </source>
</evidence>
<evidence type="ECO:0000256" key="5">
    <source>
        <dbReference type="ARBA" id="ARBA00023054"/>
    </source>
</evidence>
<evidence type="ECO:0000256" key="6">
    <source>
        <dbReference type="ARBA" id="ARBA00040858"/>
    </source>
</evidence>
<dbReference type="Pfam" id="PF12845">
    <property type="entry name" value="TBD"/>
    <property type="match status" value="1"/>
</dbReference>
<reference evidence="10 11" key="1">
    <citation type="submission" date="2019-09" db="EMBL/GenBank/DDBJ databases">
        <title>Bird 10,000 Genomes (B10K) Project - Family phase.</title>
        <authorList>
            <person name="Zhang G."/>
        </authorList>
    </citation>
    <scope>NUCLEOTIDE SEQUENCE [LARGE SCALE GENOMIC DNA]</scope>
    <source>
        <strain evidence="10">OUT-0049</strain>
        <tissue evidence="10">Muscle</tissue>
    </source>
</reference>
<gene>
    <name evidence="10" type="primary">Azi2</name>
    <name evidence="10" type="ORF">MOLATE_R01965</name>
</gene>
<dbReference type="PANTHER" id="PTHR14432">
    <property type="entry name" value="PROSAPIP2 PROTEIN/5-AZACYTIDINE INDUCED GENE 2"/>
    <property type="match status" value="1"/>
</dbReference>
<comment type="caution">
    <text evidence="10">The sequence shown here is derived from an EMBL/GenBank/DDBJ whole genome shotgun (WGS) entry which is preliminary data.</text>
</comment>
<evidence type="ECO:0000256" key="2">
    <source>
        <dbReference type="ARBA" id="ARBA00022490"/>
    </source>
</evidence>
<feature type="coiled-coil region" evidence="8">
    <location>
        <begin position="111"/>
        <end position="200"/>
    </location>
</feature>